<organism evidence="1 2">
    <name type="scientific">Myroides odoratimimus CIP 101113</name>
    <dbReference type="NCBI Taxonomy" id="883154"/>
    <lineage>
        <taxon>Bacteria</taxon>
        <taxon>Pseudomonadati</taxon>
        <taxon>Bacteroidota</taxon>
        <taxon>Flavobacteriia</taxon>
        <taxon>Flavobacteriales</taxon>
        <taxon>Flavobacteriaceae</taxon>
        <taxon>Myroides</taxon>
    </lineage>
</organism>
<evidence type="ECO:0000313" key="1">
    <source>
        <dbReference type="EMBL" id="EHO14906.1"/>
    </source>
</evidence>
<name>A0AAV3F782_9FLAO</name>
<reference evidence="1 2" key="1">
    <citation type="submission" date="2011-11" db="EMBL/GenBank/DDBJ databases">
        <title>The Genome Sequence of Myroides odoratimimus CIP 101113.</title>
        <authorList>
            <person name="Earl A."/>
            <person name="Ward D."/>
            <person name="Feldgarden M."/>
            <person name="Gevers D."/>
            <person name="Huys G."/>
            <person name="Young S.K."/>
            <person name="Zeng Q."/>
            <person name="Gargeya S."/>
            <person name="Fitzgerald M."/>
            <person name="Haas B."/>
            <person name="Abouelleil A."/>
            <person name="Alvarado L."/>
            <person name="Arachchi H.M."/>
            <person name="Berlin A."/>
            <person name="Brown A."/>
            <person name="Chapman S.B."/>
            <person name="Chen Z."/>
            <person name="Dunbar C."/>
            <person name="Freedman E."/>
            <person name="Gearin G."/>
            <person name="Goldberg J."/>
            <person name="Griggs A."/>
            <person name="Gujja S."/>
            <person name="Heiman D."/>
            <person name="Howarth C."/>
            <person name="Larson L."/>
            <person name="Lui A."/>
            <person name="MacDonald P.J.P."/>
            <person name="Montmayeur A."/>
            <person name="Murphy C."/>
            <person name="Neiman D."/>
            <person name="Pearson M."/>
            <person name="Priest M."/>
            <person name="Roberts A."/>
            <person name="Saif S."/>
            <person name="Shea T."/>
            <person name="Shenoy N."/>
            <person name="Sisk P."/>
            <person name="Stolte C."/>
            <person name="Sykes S."/>
            <person name="Wortman J."/>
            <person name="Nusbaum C."/>
            <person name="Birren B."/>
        </authorList>
    </citation>
    <scope>NUCLEOTIDE SEQUENCE [LARGE SCALE GENOMIC DNA]</scope>
    <source>
        <strain evidence="1 2">CIP 101113</strain>
    </source>
</reference>
<sequence>MRYISILEIIIAMKKIFHCMKDRGTISLDSFDYRKYVI</sequence>
<dbReference type="AlphaFoldDB" id="A0AAV3F782"/>
<gene>
    <name evidence="1" type="ORF">HMPREF9715_00462</name>
</gene>
<evidence type="ECO:0000313" key="2">
    <source>
        <dbReference type="Proteomes" id="UP000004834"/>
    </source>
</evidence>
<accession>A0AAV3F782</accession>
<dbReference type="EMBL" id="AGEE01000004">
    <property type="protein sequence ID" value="EHO14906.1"/>
    <property type="molecule type" value="Genomic_DNA"/>
</dbReference>
<comment type="caution">
    <text evidence="1">The sequence shown here is derived from an EMBL/GenBank/DDBJ whole genome shotgun (WGS) entry which is preliminary data.</text>
</comment>
<dbReference type="Proteomes" id="UP000004834">
    <property type="component" value="Unassembled WGS sequence"/>
</dbReference>
<protein>
    <submittedName>
        <fullName evidence="1">Uncharacterized protein</fullName>
    </submittedName>
</protein>
<proteinExistence type="predicted"/>